<keyword evidence="1" id="KW-1133">Transmembrane helix</keyword>
<proteinExistence type="predicted"/>
<dbReference type="EMBL" id="MU128974">
    <property type="protein sequence ID" value="KAF9513322.1"/>
    <property type="molecule type" value="Genomic_DNA"/>
</dbReference>
<evidence type="ECO:0000313" key="3">
    <source>
        <dbReference type="Proteomes" id="UP000886523"/>
    </source>
</evidence>
<keyword evidence="1" id="KW-0472">Membrane</keyword>
<sequence length="273" mass="30542">MNFAHAINYPEMAATVNVSLPDHLHAALVQLLGLDIPENIRQKLLQYVKPTFSESATELPYELLASISRWAHSDDGKLSLTGHRLHLSDYLLISLLSEDPNTEASRQSNDRRALTALLNALFSVLGVGVATWWMAGSAGWRPERRVLLALFCAVVVATSEGILYLIWGSRHTPSPDKLHRLKNKKIDRPNEVHFDAELAQKDSSMGPEGLRHRPRTGARRPNTNTILLCYFFVYASCGPWLDNCTVFLILTVIECDGVPERTFESWKVGRGTP</sequence>
<reference evidence="2" key="1">
    <citation type="journal article" date="2020" name="Nat. Commun.">
        <title>Large-scale genome sequencing of mycorrhizal fungi provides insights into the early evolution of symbiotic traits.</title>
        <authorList>
            <person name="Miyauchi S."/>
            <person name="Kiss E."/>
            <person name="Kuo A."/>
            <person name="Drula E."/>
            <person name="Kohler A."/>
            <person name="Sanchez-Garcia M."/>
            <person name="Morin E."/>
            <person name="Andreopoulos B."/>
            <person name="Barry K.W."/>
            <person name="Bonito G."/>
            <person name="Buee M."/>
            <person name="Carver A."/>
            <person name="Chen C."/>
            <person name="Cichocki N."/>
            <person name="Clum A."/>
            <person name="Culley D."/>
            <person name="Crous P.W."/>
            <person name="Fauchery L."/>
            <person name="Girlanda M."/>
            <person name="Hayes R.D."/>
            <person name="Keri Z."/>
            <person name="LaButti K."/>
            <person name="Lipzen A."/>
            <person name="Lombard V."/>
            <person name="Magnuson J."/>
            <person name="Maillard F."/>
            <person name="Murat C."/>
            <person name="Nolan M."/>
            <person name="Ohm R.A."/>
            <person name="Pangilinan J."/>
            <person name="Pereira M.F."/>
            <person name="Perotto S."/>
            <person name="Peter M."/>
            <person name="Pfister S."/>
            <person name="Riley R."/>
            <person name="Sitrit Y."/>
            <person name="Stielow J.B."/>
            <person name="Szollosi G."/>
            <person name="Zifcakova L."/>
            <person name="Stursova M."/>
            <person name="Spatafora J.W."/>
            <person name="Tedersoo L."/>
            <person name="Vaario L.M."/>
            <person name="Yamada A."/>
            <person name="Yan M."/>
            <person name="Wang P."/>
            <person name="Xu J."/>
            <person name="Bruns T."/>
            <person name="Baldrian P."/>
            <person name="Vilgalys R."/>
            <person name="Dunand C."/>
            <person name="Henrissat B."/>
            <person name="Grigoriev I.V."/>
            <person name="Hibbett D."/>
            <person name="Nagy L.G."/>
            <person name="Martin F.M."/>
        </authorList>
    </citation>
    <scope>NUCLEOTIDE SEQUENCE</scope>
    <source>
        <strain evidence="2">UP504</strain>
    </source>
</reference>
<keyword evidence="1" id="KW-0812">Transmembrane</keyword>
<dbReference type="AlphaFoldDB" id="A0A9P6DTK7"/>
<dbReference type="OrthoDB" id="3193718at2759"/>
<evidence type="ECO:0000313" key="2">
    <source>
        <dbReference type="EMBL" id="KAF9513322.1"/>
    </source>
</evidence>
<keyword evidence="3" id="KW-1185">Reference proteome</keyword>
<comment type="caution">
    <text evidence="2">The sequence shown here is derived from an EMBL/GenBank/DDBJ whole genome shotgun (WGS) entry which is preliminary data.</text>
</comment>
<dbReference type="GO" id="GO:0070072">
    <property type="term" value="P:vacuolar proton-transporting V-type ATPase complex assembly"/>
    <property type="evidence" value="ECO:0007669"/>
    <property type="project" value="InterPro"/>
</dbReference>
<accession>A0A9P6DTK7</accession>
<dbReference type="InterPro" id="IPR021013">
    <property type="entry name" value="ATPase_Vma12"/>
</dbReference>
<name>A0A9P6DTK7_9AGAM</name>
<organism evidence="2 3">
    <name type="scientific">Hydnum rufescens UP504</name>
    <dbReference type="NCBI Taxonomy" id="1448309"/>
    <lineage>
        <taxon>Eukaryota</taxon>
        <taxon>Fungi</taxon>
        <taxon>Dikarya</taxon>
        <taxon>Basidiomycota</taxon>
        <taxon>Agaricomycotina</taxon>
        <taxon>Agaricomycetes</taxon>
        <taxon>Cantharellales</taxon>
        <taxon>Hydnaceae</taxon>
        <taxon>Hydnum</taxon>
    </lineage>
</organism>
<dbReference type="Pfam" id="PF11712">
    <property type="entry name" value="Vma12"/>
    <property type="match status" value="1"/>
</dbReference>
<protein>
    <submittedName>
        <fullName evidence="2">Uncharacterized protein</fullName>
    </submittedName>
</protein>
<gene>
    <name evidence="2" type="ORF">BS47DRAFT_1393417</name>
</gene>
<evidence type="ECO:0000256" key="1">
    <source>
        <dbReference type="SAM" id="Phobius"/>
    </source>
</evidence>
<dbReference type="Proteomes" id="UP000886523">
    <property type="component" value="Unassembled WGS sequence"/>
</dbReference>
<feature type="transmembrane region" description="Helical" evidence="1">
    <location>
        <begin position="116"/>
        <end position="135"/>
    </location>
</feature>
<feature type="transmembrane region" description="Helical" evidence="1">
    <location>
        <begin position="147"/>
        <end position="167"/>
    </location>
</feature>